<protein>
    <submittedName>
        <fullName evidence="1">Uncharacterized protein</fullName>
    </submittedName>
</protein>
<sequence>MVETTDVELNTNTWQKNCVQTKP</sequence>
<reference evidence="1" key="1">
    <citation type="submission" date="2014-09" db="EMBL/GenBank/DDBJ databases">
        <authorList>
            <person name="Magalhaes I.L.F."/>
            <person name="Oliveira U."/>
            <person name="Santos F.R."/>
            <person name="Vidigal T.H.D.A."/>
            <person name="Brescovit A.D."/>
            <person name="Santos A.J."/>
        </authorList>
    </citation>
    <scope>NUCLEOTIDE SEQUENCE</scope>
    <source>
        <tissue evidence="1">Shoot tissue taken approximately 20 cm above the soil surface</tissue>
    </source>
</reference>
<reference evidence="1" key="2">
    <citation type="journal article" date="2015" name="Data Brief">
        <title>Shoot transcriptome of the giant reed, Arundo donax.</title>
        <authorList>
            <person name="Barrero R.A."/>
            <person name="Guerrero F.D."/>
            <person name="Moolhuijzen P."/>
            <person name="Goolsby J.A."/>
            <person name="Tidwell J."/>
            <person name="Bellgard S.E."/>
            <person name="Bellgard M.I."/>
        </authorList>
    </citation>
    <scope>NUCLEOTIDE SEQUENCE</scope>
    <source>
        <tissue evidence="1">Shoot tissue taken approximately 20 cm above the soil surface</tissue>
    </source>
</reference>
<dbReference type="EMBL" id="GBRH01198987">
    <property type="protein sequence ID" value="JAD98908.1"/>
    <property type="molecule type" value="Transcribed_RNA"/>
</dbReference>
<name>A0A0A9EIQ8_ARUDO</name>
<accession>A0A0A9EIQ8</accession>
<dbReference type="AlphaFoldDB" id="A0A0A9EIQ8"/>
<proteinExistence type="predicted"/>
<organism evidence="1">
    <name type="scientific">Arundo donax</name>
    <name type="common">Giant reed</name>
    <name type="synonym">Donax arundinaceus</name>
    <dbReference type="NCBI Taxonomy" id="35708"/>
    <lineage>
        <taxon>Eukaryota</taxon>
        <taxon>Viridiplantae</taxon>
        <taxon>Streptophyta</taxon>
        <taxon>Embryophyta</taxon>
        <taxon>Tracheophyta</taxon>
        <taxon>Spermatophyta</taxon>
        <taxon>Magnoliopsida</taxon>
        <taxon>Liliopsida</taxon>
        <taxon>Poales</taxon>
        <taxon>Poaceae</taxon>
        <taxon>PACMAD clade</taxon>
        <taxon>Arundinoideae</taxon>
        <taxon>Arundineae</taxon>
        <taxon>Arundo</taxon>
    </lineage>
</organism>
<evidence type="ECO:0000313" key="1">
    <source>
        <dbReference type="EMBL" id="JAD98908.1"/>
    </source>
</evidence>